<dbReference type="InterPro" id="IPR021674">
    <property type="entry name" value="Phage_T4_Gp14_neck-protein"/>
</dbReference>
<feature type="compositionally biased region" description="Acidic residues" evidence="1">
    <location>
        <begin position="459"/>
        <end position="472"/>
    </location>
</feature>
<organism evidence="2 3">
    <name type="scientific">Synechococcus phage S-SCSM1</name>
    <dbReference type="NCBI Taxonomy" id="2588487"/>
    <lineage>
        <taxon>Viruses</taxon>
        <taxon>Duplodnaviria</taxon>
        <taxon>Heunggongvirae</taxon>
        <taxon>Uroviricota</taxon>
        <taxon>Caudoviricetes</taxon>
        <taxon>Pantevenvirales</taxon>
        <taxon>Kyanoviridae</taxon>
        <taxon>Zhoulongquanvirus</taxon>
        <taxon>Zhoulongquanvirus esscess</taxon>
    </lineage>
</organism>
<gene>
    <name evidence="2" type="ORF">SSCSM1_23</name>
</gene>
<reference evidence="2" key="1">
    <citation type="submission" date="2019-04" db="EMBL/GenBank/DDBJ databases">
        <title>Genomic and proteomic characterization of cyanophage S-SCSM1 provides new insights into understanding the viral gene diversity and phage-host interactions.</title>
        <authorList>
            <person name="Wang Q."/>
            <person name="Xu Y."/>
            <person name="Jiao N."/>
            <person name="Zhang R."/>
        </authorList>
    </citation>
    <scope>NUCLEOTIDE SEQUENCE [LARGE SCALE GENOMIC DNA]</scope>
</reference>
<dbReference type="EMBL" id="MK867354">
    <property type="protein sequence ID" value="QFG06279.1"/>
    <property type="molecule type" value="Genomic_DNA"/>
</dbReference>
<evidence type="ECO:0000256" key="1">
    <source>
        <dbReference type="SAM" id="MobiDB-lite"/>
    </source>
</evidence>
<name>A0A6M2ZHW2_9CAUD</name>
<dbReference type="Pfam" id="PF11649">
    <property type="entry name" value="T4_neck-protein"/>
    <property type="match status" value="1"/>
</dbReference>
<sequence length="482" mass="52246">MLNPFFQQGSRSEQNLVQDLINEQLRMYGVEVYYIPRQYLTKNTVIEEVIQSEFTSAYPIEAYVNNYDGYDGQGTLLSKFGITDLDDLTLIISKERYEQYITPLIRDLPNIELATRPKEGDLIYFPFGDRLFEIKFVEHEQPFYQLQKTYVYELRCELYRYASEVIDTGVDQIDDNFTDQGYIQTFTVAGVGETAAAYTGIVDGALSTFYISDSGYGYNAPVTLGLSTAPTGGVNASGIVTGRTTYGSGGDQFLTIQGIELRNPGAGYTVSPLVTFAGKTTGVGAGATVGIVTMGAVGVVTVTSVGSNFVEEPSVTFSAPPGAGTTATGRAILASDNTIDYVTLTNVGSGYTVAPSITFGSPNQVGTGQFEYNEIVTGTSGVTGRVKSWNVGTKKLRLSNLTGDFKNGEIITGEKSGAQHKIVILNTITTNPLIEDNSYDVPEESSSVEETNPSSSYDENVEIQSEGDDILDFTERNPFGRV</sequence>
<protein>
    <submittedName>
        <fullName evidence="2">Neck protein</fullName>
    </submittedName>
</protein>
<accession>A0A6M2ZHW2</accession>
<dbReference type="Proteomes" id="UP000515683">
    <property type="component" value="Segment"/>
</dbReference>
<feature type="region of interest" description="Disordered" evidence="1">
    <location>
        <begin position="434"/>
        <end position="482"/>
    </location>
</feature>
<feature type="compositionally biased region" description="Acidic residues" evidence="1">
    <location>
        <begin position="437"/>
        <end position="447"/>
    </location>
</feature>
<proteinExistence type="predicted"/>
<keyword evidence="3" id="KW-1185">Reference proteome</keyword>
<evidence type="ECO:0000313" key="2">
    <source>
        <dbReference type="EMBL" id="QFG06279.1"/>
    </source>
</evidence>
<evidence type="ECO:0000313" key="3">
    <source>
        <dbReference type="Proteomes" id="UP000515683"/>
    </source>
</evidence>